<dbReference type="Proteomes" id="UP001596456">
    <property type="component" value="Unassembled WGS sequence"/>
</dbReference>
<proteinExistence type="predicted"/>
<dbReference type="InterPro" id="IPR025711">
    <property type="entry name" value="PepSY"/>
</dbReference>
<accession>A0ABW2KZU5</accession>
<reference evidence="4" key="1">
    <citation type="journal article" date="2019" name="Int. J. Syst. Evol. Microbiol.">
        <title>The Global Catalogue of Microorganisms (GCM) 10K type strain sequencing project: providing services to taxonomists for standard genome sequencing and annotation.</title>
        <authorList>
            <consortium name="The Broad Institute Genomics Platform"/>
            <consortium name="The Broad Institute Genome Sequencing Center for Infectious Disease"/>
            <person name="Wu L."/>
            <person name="Ma J."/>
        </authorList>
    </citation>
    <scope>NUCLEOTIDE SEQUENCE [LARGE SCALE GENOMIC DNA]</scope>
    <source>
        <strain evidence="4">CGMCC 1.16275</strain>
    </source>
</reference>
<dbReference type="Pfam" id="PF13670">
    <property type="entry name" value="PepSY_2"/>
    <property type="match status" value="1"/>
</dbReference>
<keyword evidence="1" id="KW-0732">Signal</keyword>
<dbReference type="RefSeq" id="WP_377360499.1">
    <property type="nucleotide sequence ID" value="NZ_JBHTCM010000025.1"/>
</dbReference>
<keyword evidence="4" id="KW-1185">Reference proteome</keyword>
<evidence type="ECO:0000259" key="2">
    <source>
        <dbReference type="Pfam" id="PF13670"/>
    </source>
</evidence>
<feature type="chain" id="PRO_5046400294" evidence="1">
    <location>
        <begin position="25"/>
        <end position="88"/>
    </location>
</feature>
<feature type="signal peptide" evidence="1">
    <location>
        <begin position="1"/>
        <end position="24"/>
    </location>
</feature>
<feature type="domain" description="PepSY" evidence="2">
    <location>
        <begin position="9"/>
        <end position="82"/>
    </location>
</feature>
<gene>
    <name evidence="3" type="ORF">ACFQPS_17470</name>
</gene>
<name>A0ABW2KZU5_9PROT</name>
<evidence type="ECO:0000256" key="1">
    <source>
        <dbReference type="SAM" id="SignalP"/>
    </source>
</evidence>
<evidence type="ECO:0000313" key="3">
    <source>
        <dbReference type="EMBL" id="MFC7334959.1"/>
    </source>
</evidence>
<dbReference type="EMBL" id="JBHTCM010000025">
    <property type="protein sequence ID" value="MFC7334959.1"/>
    <property type="molecule type" value="Genomic_DNA"/>
</dbReference>
<comment type="caution">
    <text evidence="3">The sequence shown here is derived from an EMBL/GenBank/DDBJ whole genome shotgun (WGS) entry which is preliminary data.</text>
</comment>
<organism evidence="3 4">
    <name type="scientific">Rhodocista pekingensis</name>
    <dbReference type="NCBI Taxonomy" id="201185"/>
    <lineage>
        <taxon>Bacteria</taxon>
        <taxon>Pseudomonadati</taxon>
        <taxon>Pseudomonadota</taxon>
        <taxon>Alphaproteobacteria</taxon>
        <taxon>Rhodospirillales</taxon>
        <taxon>Azospirillaceae</taxon>
        <taxon>Rhodocista</taxon>
    </lineage>
</organism>
<sequence>MPVRHSVSAAVLALLLAAPLPATAAPREAADWAAVVETLRAEGYSAWEEIERDGDGWEVDDAVHADGHRYDLKLSADGRRIVSRDRDD</sequence>
<evidence type="ECO:0000313" key="4">
    <source>
        <dbReference type="Proteomes" id="UP001596456"/>
    </source>
</evidence>
<protein>
    <submittedName>
        <fullName evidence="3">PepSY domain-containing protein</fullName>
    </submittedName>
</protein>